<name>A0A8J7J8N9_9RHOB</name>
<feature type="DNA-binding region" description="OmpR/PhoB-type" evidence="2">
    <location>
        <begin position="3"/>
        <end position="100"/>
    </location>
</feature>
<dbReference type="SMART" id="SM00862">
    <property type="entry name" value="Trans_reg_C"/>
    <property type="match status" value="1"/>
</dbReference>
<dbReference type="InterPro" id="IPR001867">
    <property type="entry name" value="OmpR/PhoB-type_DNA-bd"/>
</dbReference>
<proteinExistence type="predicted"/>
<dbReference type="EMBL" id="JAELVR010000010">
    <property type="protein sequence ID" value="MBJ6372772.1"/>
    <property type="molecule type" value="Genomic_DNA"/>
</dbReference>
<dbReference type="GO" id="GO:0006355">
    <property type="term" value="P:regulation of DNA-templated transcription"/>
    <property type="evidence" value="ECO:0007669"/>
    <property type="project" value="InterPro"/>
</dbReference>
<evidence type="ECO:0000313" key="5">
    <source>
        <dbReference type="EMBL" id="MBJ6372772.1"/>
    </source>
</evidence>
<feature type="transmembrane region" description="Helical" evidence="3">
    <location>
        <begin position="115"/>
        <end position="134"/>
    </location>
</feature>
<protein>
    <submittedName>
        <fullName evidence="5">Winged helix-turn-helix domain-containing protein</fullName>
    </submittedName>
</protein>
<reference evidence="5" key="1">
    <citation type="submission" date="2020-12" db="EMBL/GenBank/DDBJ databases">
        <title>Sedimentitalea sp. nov., isolated from sand in Incheon.</title>
        <authorList>
            <person name="Kim W."/>
        </authorList>
    </citation>
    <scope>NUCLEOTIDE SEQUENCE</scope>
    <source>
        <strain evidence="5">CAU 1593</strain>
    </source>
</reference>
<evidence type="ECO:0000313" key="6">
    <source>
        <dbReference type="Proteomes" id="UP000619079"/>
    </source>
</evidence>
<keyword evidence="3" id="KW-0472">Membrane</keyword>
<evidence type="ECO:0000256" key="1">
    <source>
        <dbReference type="ARBA" id="ARBA00023125"/>
    </source>
</evidence>
<dbReference type="AlphaFoldDB" id="A0A8J7J8N9"/>
<dbReference type="PANTHER" id="PTHR12558">
    <property type="entry name" value="CELL DIVISION CYCLE 16,23,27"/>
    <property type="match status" value="1"/>
</dbReference>
<evidence type="ECO:0000259" key="4">
    <source>
        <dbReference type="PROSITE" id="PS51755"/>
    </source>
</evidence>
<dbReference type="Proteomes" id="UP000619079">
    <property type="component" value="Unassembled WGS sequence"/>
</dbReference>
<dbReference type="CDD" id="cd00383">
    <property type="entry name" value="trans_reg_C"/>
    <property type="match status" value="1"/>
</dbReference>
<dbReference type="SUPFAM" id="SSF46894">
    <property type="entry name" value="C-terminal effector domain of the bipartite response regulators"/>
    <property type="match status" value="1"/>
</dbReference>
<keyword evidence="3" id="KW-1133">Transmembrane helix</keyword>
<dbReference type="PROSITE" id="PS51755">
    <property type="entry name" value="OMPR_PHOB"/>
    <property type="match status" value="1"/>
</dbReference>
<dbReference type="SUPFAM" id="SSF48452">
    <property type="entry name" value="TPR-like"/>
    <property type="match status" value="1"/>
</dbReference>
<organism evidence="5 6">
    <name type="scientific">Sedimentitalea arenosa</name>
    <dbReference type="NCBI Taxonomy" id="2798803"/>
    <lineage>
        <taxon>Bacteria</taxon>
        <taxon>Pseudomonadati</taxon>
        <taxon>Pseudomonadota</taxon>
        <taxon>Alphaproteobacteria</taxon>
        <taxon>Rhodobacterales</taxon>
        <taxon>Paracoccaceae</taxon>
        <taxon>Sedimentitalea</taxon>
    </lineage>
</organism>
<keyword evidence="3" id="KW-0812">Transmembrane</keyword>
<keyword evidence="6" id="KW-1185">Reference proteome</keyword>
<dbReference type="PANTHER" id="PTHR12558:SF13">
    <property type="entry name" value="CELL DIVISION CYCLE PROTEIN 27 HOMOLOG"/>
    <property type="match status" value="1"/>
</dbReference>
<sequence>MEQDWETIGKFRFDAAGGKLTHNLGPGVVLRPQTAAVLDVLCRRRGEVVTRDDLMAEVWPTTTVTEDSVTQCIREIRAALGSDGHRLVRTFPKRGYMLELATETAALPTPTRRNWTILLLGLAICSVAFVAVLWPRPTVDDAPPEIVVQPFQDVNQTDKWSRIGVGLASELSASLARNDWLVVRQANLVSARAPSEIYVLTGTISAAADAVRLTAKLTDGNAGRILWSEVWNGTANDVFDMQSSLLEKVEATVTPGWTGVIARDRLEKAVASPRDLGAFDLYLRAIEQKHLFTKKALARSQRHLEQALELDPEYARAWTALAVVHLLQMEGARTIEGFKEHLRRRIAATERALQLSPNDPETLIQATFLYGRAGDHAAAETALRRAAELGQNNPDILAQAAWGGARRAPVGPDAIAWARRAFELNPAPPPWYYAALATAAFYVGDYELANEAYSKAPEMTELLYRHAATSASLGDLEKAAELLALAEAQLPDGLTIADLEAADGNTFPPYVAQLTNLLNLIDQVR</sequence>
<dbReference type="InterPro" id="IPR011990">
    <property type="entry name" value="TPR-like_helical_dom_sf"/>
</dbReference>
<evidence type="ECO:0000256" key="3">
    <source>
        <dbReference type="SAM" id="Phobius"/>
    </source>
</evidence>
<dbReference type="InterPro" id="IPR036388">
    <property type="entry name" value="WH-like_DNA-bd_sf"/>
</dbReference>
<dbReference type="Pfam" id="PF00486">
    <property type="entry name" value="Trans_reg_C"/>
    <property type="match status" value="1"/>
</dbReference>
<comment type="caution">
    <text evidence="5">The sequence shown here is derived from an EMBL/GenBank/DDBJ whole genome shotgun (WGS) entry which is preliminary data.</text>
</comment>
<dbReference type="RefSeq" id="WP_199025650.1">
    <property type="nucleotide sequence ID" value="NZ_JAELVR010000010.1"/>
</dbReference>
<keyword evidence="1 2" id="KW-0238">DNA-binding</keyword>
<dbReference type="Gene3D" id="1.10.10.10">
    <property type="entry name" value="Winged helix-like DNA-binding domain superfamily/Winged helix DNA-binding domain"/>
    <property type="match status" value="1"/>
</dbReference>
<dbReference type="GO" id="GO:0003677">
    <property type="term" value="F:DNA binding"/>
    <property type="evidence" value="ECO:0007669"/>
    <property type="project" value="UniProtKB-UniRule"/>
</dbReference>
<feature type="domain" description="OmpR/PhoB-type" evidence="4">
    <location>
        <begin position="3"/>
        <end position="100"/>
    </location>
</feature>
<evidence type="ECO:0000256" key="2">
    <source>
        <dbReference type="PROSITE-ProRule" id="PRU01091"/>
    </source>
</evidence>
<gene>
    <name evidence="5" type="ORF">JF290_14660</name>
</gene>
<accession>A0A8J7J8N9</accession>
<dbReference type="InterPro" id="IPR016032">
    <property type="entry name" value="Sig_transdc_resp-reg_C-effctor"/>
</dbReference>
<dbReference type="GO" id="GO:0000160">
    <property type="term" value="P:phosphorelay signal transduction system"/>
    <property type="evidence" value="ECO:0007669"/>
    <property type="project" value="InterPro"/>
</dbReference>
<dbReference type="Gene3D" id="1.25.40.10">
    <property type="entry name" value="Tetratricopeptide repeat domain"/>
    <property type="match status" value="2"/>
</dbReference>